<dbReference type="Proteomes" id="UP000788993">
    <property type="component" value="Unassembled WGS sequence"/>
</dbReference>
<feature type="region of interest" description="Disordered" evidence="1">
    <location>
        <begin position="127"/>
        <end position="251"/>
    </location>
</feature>
<comment type="caution">
    <text evidence="2">The sequence shown here is derived from an EMBL/GenBank/DDBJ whole genome shotgun (WGS) entry which is preliminary data.</text>
</comment>
<dbReference type="EMBL" id="JAEUBD010001540">
    <property type="protein sequence ID" value="KAH3659187.1"/>
    <property type="molecule type" value="Genomic_DNA"/>
</dbReference>
<feature type="compositionally biased region" description="Low complexity" evidence="1">
    <location>
        <begin position="197"/>
        <end position="251"/>
    </location>
</feature>
<evidence type="ECO:0000313" key="3">
    <source>
        <dbReference type="Proteomes" id="UP000788993"/>
    </source>
</evidence>
<name>A0A9P8NU13_9ASCO</name>
<evidence type="ECO:0000313" key="2">
    <source>
        <dbReference type="EMBL" id="KAH3659187.1"/>
    </source>
</evidence>
<proteinExistence type="predicted"/>
<reference evidence="2" key="2">
    <citation type="submission" date="2021-01" db="EMBL/GenBank/DDBJ databases">
        <authorList>
            <person name="Schikora-Tamarit M.A."/>
        </authorList>
    </citation>
    <scope>NUCLEOTIDE SEQUENCE</scope>
    <source>
        <strain evidence="2">NCAIM Y.01608</strain>
    </source>
</reference>
<protein>
    <submittedName>
        <fullName evidence="2">Uncharacterized protein</fullName>
    </submittedName>
</protein>
<accession>A0A9P8NU13</accession>
<feature type="region of interest" description="Disordered" evidence="1">
    <location>
        <begin position="626"/>
        <end position="648"/>
    </location>
</feature>
<organism evidence="2 3">
    <name type="scientific">Ogataea polymorpha</name>
    <dbReference type="NCBI Taxonomy" id="460523"/>
    <lineage>
        <taxon>Eukaryota</taxon>
        <taxon>Fungi</taxon>
        <taxon>Dikarya</taxon>
        <taxon>Ascomycota</taxon>
        <taxon>Saccharomycotina</taxon>
        <taxon>Pichiomycetes</taxon>
        <taxon>Pichiales</taxon>
        <taxon>Pichiaceae</taxon>
        <taxon>Ogataea</taxon>
    </lineage>
</organism>
<evidence type="ECO:0000256" key="1">
    <source>
        <dbReference type="SAM" id="MobiDB-lite"/>
    </source>
</evidence>
<dbReference type="AlphaFoldDB" id="A0A9P8NU13"/>
<reference evidence="2" key="1">
    <citation type="journal article" date="2021" name="Open Biol.">
        <title>Shared evolutionary footprints suggest mitochondrial oxidative damage underlies multiple complex I losses in fungi.</title>
        <authorList>
            <person name="Schikora-Tamarit M.A."/>
            <person name="Marcet-Houben M."/>
            <person name="Nosek J."/>
            <person name="Gabaldon T."/>
        </authorList>
    </citation>
    <scope>NUCLEOTIDE SEQUENCE</scope>
    <source>
        <strain evidence="2">NCAIM Y.01608</strain>
    </source>
</reference>
<feature type="region of interest" description="Disordered" evidence="1">
    <location>
        <begin position="793"/>
        <end position="839"/>
    </location>
</feature>
<feature type="compositionally biased region" description="Polar residues" evidence="1">
    <location>
        <begin position="819"/>
        <end position="839"/>
    </location>
</feature>
<feature type="region of interest" description="Disordered" evidence="1">
    <location>
        <begin position="502"/>
        <end position="523"/>
    </location>
</feature>
<feature type="compositionally biased region" description="Low complexity" evidence="1">
    <location>
        <begin position="145"/>
        <end position="159"/>
    </location>
</feature>
<dbReference type="OrthoDB" id="3996338at2759"/>
<feature type="compositionally biased region" description="Polar residues" evidence="1">
    <location>
        <begin position="626"/>
        <end position="647"/>
    </location>
</feature>
<feature type="compositionally biased region" description="Low complexity" evidence="1">
    <location>
        <begin position="695"/>
        <end position="717"/>
    </location>
</feature>
<feature type="region of interest" description="Disordered" evidence="1">
    <location>
        <begin position="671"/>
        <end position="717"/>
    </location>
</feature>
<feature type="compositionally biased region" description="Low complexity" evidence="1">
    <location>
        <begin position="795"/>
        <end position="818"/>
    </location>
</feature>
<keyword evidence="3" id="KW-1185">Reference proteome</keyword>
<gene>
    <name evidence="2" type="ORF">OGATHE_006070</name>
</gene>
<sequence>MVNIASAVGWASYFALQAVATYPEYGGYYQFGRYTNSSHSVDPLTSATFRSSFYHNDSFTLPSLSTPEIVPSASFPEGPSFPSLPFPSLSLPEVSPVFPTVPTASPSSPSLSFPEVTSLSLTIPDHEPSVSVSVSGPQIPPPPTVSSQTPPSLPDIPDSPSAPPPPGAPTETDSLVATSRSSSSQTRSPQTPPWSTSPPSSAATVSVPSTASVSEPPPSQTASSPSTDLSSSAIRSPDLSDSTILSPSLSSATPCTPTPYMKFIQESSTYYWGIYVPSSYGSFSIEMDQGDNWIFDSDHFHPADIVLSNGKVSYTAETAASGADVCVDDLVSADFGFLASFYAMDVITGSYQANATLDTENAGTVFLNASGFVEIHPTISAFQDNDTGYGVFEIHVPSNFTPFGISAESENNWVFVDQYYHFDYDGSSVNGSFSNLANNSIDMSYPLTHAPGGAYNVGFAIRPVDSNQVLKKRAESDYDATFTFTDPETTMYLSTSVSLTQTATSTPSSTSSSSTASASSTDAPTYTITYEGDRIFIDFSIPSSIMERGSVSYSTSNEDNFEIDSASSGTIPQSSSAASFEITGHEPDNTKPGSVDVYISLASGSKVKRADSWYYTIKLSATSSSGVIKPSSSESSAQTTQVLTTTNSDGKTTVVTTVVAKVTSVVSDDDDTLTSIDGSAMTTSKADPHGETIKTSSSRTSGSTTSSKTANNAKTTATQAGQTVVTSVNSNGDTTVITTSLASGVALYLTTDRAENTVLATSYSSGSDGYVTATTNADGDIVYITVKEASATATSNTDESSSGSSNHSRGSSVSPSNGAIVTTDASGHSTTISSRGYKTTITGTDSKGNTLLVTTSVPAGASAILTTDANGSQTLTTVTASRGSHSHSAGLSIYSGKGVSKAPSALLGVLTVLFYVLL</sequence>
<feature type="compositionally biased region" description="Low complexity" evidence="1">
    <location>
        <begin position="176"/>
        <end position="189"/>
    </location>
</feature>